<reference evidence="2" key="1">
    <citation type="submission" date="2021-07" db="EMBL/GenBank/DDBJ databases">
        <title>Draft genome sequence of carbapenem-resistant Aeromonas spp. in Japan.</title>
        <authorList>
            <person name="Maehana S."/>
            <person name="Suzuki M."/>
            <person name="Kitasato H."/>
        </authorList>
    </citation>
    <scope>NUCLEOTIDE SEQUENCE</scope>
    <source>
        <strain evidence="2">KAM351</strain>
    </source>
</reference>
<feature type="compositionally biased region" description="Polar residues" evidence="1">
    <location>
        <begin position="262"/>
        <end position="273"/>
    </location>
</feature>
<proteinExistence type="predicted"/>
<feature type="region of interest" description="Disordered" evidence="1">
    <location>
        <begin position="249"/>
        <end position="273"/>
    </location>
</feature>
<gene>
    <name evidence="2" type="primary">O_1</name>
    <name evidence="2" type="ORF">KAM351_09210</name>
</gene>
<dbReference type="Pfam" id="PF05929">
    <property type="entry name" value="Phage_GPO"/>
    <property type="match status" value="1"/>
</dbReference>
<dbReference type="AlphaFoldDB" id="A0AA37CUG0"/>
<dbReference type="RefSeq" id="WP_223924815.1">
    <property type="nucleotide sequence ID" value="NZ_BPND01000009.1"/>
</dbReference>
<dbReference type="Proteomes" id="UP000886934">
    <property type="component" value="Unassembled WGS sequence"/>
</dbReference>
<organism evidence="2 3">
    <name type="scientific">Aeromonas caviae</name>
    <name type="common">Aeromonas punctata</name>
    <dbReference type="NCBI Taxonomy" id="648"/>
    <lineage>
        <taxon>Bacteria</taxon>
        <taxon>Pseudomonadati</taxon>
        <taxon>Pseudomonadota</taxon>
        <taxon>Gammaproteobacteria</taxon>
        <taxon>Aeromonadales</taxon>
        <taxon>Aeromonadaceae</taxon>
        <taxon>Aeromonas</taxon>
    </lineage>
</organism>
<dbReference type="EMBL" id="BPNN01000009">
    <property type="protein sequence ID" value="GJA62310.1"/>
    <property type="molecule type" value="Genomic_DNA"/>
</dbReference>
<feature type="compositionally biased region" description="Basic and acidic residues" evidence="1">
    <location>
        <begin position="249"/>
        <end position="260"/>
    </location>
</feature>
<accession>A0AA37CUG0</accession>
<evidence type="ECO:0000313" key="3">
    <source>
        <dbReference type="Proteomes" id="UP000886934"/>
    </source>
</evidence>
<evidence type="ECO:0000256" key="1">
    <source>
        <dbReference type="SAM" id="MobiDB-lite"/>
    </source>
</evidence>
<sequence length="273" mass="30328">MAKSKFFRVAVEGGTTDGRTITREWIEQMAQRYNQSTYGARVNMEHIRGYDPNGQFKMYGDITAAKTEEVDMEGEKRLALFVQIDPTPELVELNKKRQKVYTSVEIHPNLNEKGAYLMGLAVTDSPASLGTEMLEFCSKAKVNPLAERKQHKECLFTEALETVIEFESEGDKGPGLLERVTALFSTHKKQSTADFSDVHQAVEAVAKEVTSLDADLQKKFTEQAKAITELTSKQDATAKALADLTAKLEDQEELSHKRDPATGSQGATIETDC</sequence>
<evidence type="ECO:0000313" key="2">
    <source>
        <dbReference type="EMBL" id="GJA62310.1"/>
    </source>
</evidence>
<protein>
    <submittedName>
        <fullName evidence="2">Phage capsid protein</fullName>
    </submittedName>
</protein>
<comment type="caution">
    <text evidence="2">The sequence shown here is derived from an EMBL/GenBank/DDBJ whole genome shotgun (WGS) entry which is preliminary data.</text>
</comment>
<dbReference type="InterPro" id="IPR009228">
    <property type="entry name" value="Capsid_scaffold_GpO"/>
</dbReference>
<name>A0AA37CUG0_AERCA</name>